<feature type="transmembrane region" description="Helical" evidence="5">
    <location>
        <begin position="235"/>
        <end position="257"/>
    </location>
</feature>
<feature type="transmembrane region" description="Helical" evidence="5">
    <location>
        <begin position="126"/>
        <end position="144"/>
    </location>
</feature>
<dbReference type="Gene3D" id="1.20.1420.30">
    <property type="entry name" value="NCX, central ion-binding region"/>
    <property type="match status" value="1"/>
</dbReference>
<protein>
    <recommendedName>
        <fullName evidence="6">Sodium/calcium exchanger membrane region domain-containing protein</fullName>
    </recommendedName>
</protein>
<feature type="transmembrane region" description="Helical" evidence="5">
    <location>
        <begin position="197"/>
        <end position="223"/>
    </location>
</feature>
<dbReference type="GO" id="GO:0055085">
    <property type="term" value="P:transmembrane transport"/>
    <property type="evidence" value="ECO:0007669"/>
    <property type="project" value="InterPro"/>
</dbReference>
<dbReference type="InterPro" id="IPR044880">
    <property type="entry name" value="NCX_ion-bd_dom_sf"/>
</dbReference>
<feature type="transmembrane region" description="Helical" evidence="5">
    <location>
        <begin position="104"/>
        <end position="120"/>
    </location>
</feature>
<evidence type="ECO:0000313" key="7">
    <source>
        <dbReference type="EMBL" id="PIR98325.1"/>
    </source>
</evidence>
<organism evidence="7 8">
    <name type="scientific">Candidatus Colwellbacteria bacterium CG10_big_fil_rev_8_21_14_0_10_41_28</name>
    <dbReference type="NCBI Taxonomy" id="1974539"/>
    <lineage>
        <taxon>Bacteria</taxon>
        <taxon>Candidatus Colwelliibacteriota</taxon>
    </lineage>
</organism>
<feature type="transmembrane region" description="Helical" evidence="5">
    <location>
        <begin position="37"/>
        <end position="59"/>
    </location>
</feature>
<feature type="transmembrane region" description="Helical" evidence="5">
    <location>
        <begin position="263"/>
        <end position="281"/>
    </location>
</feature>
<evidence type="ECO:0000256" key="5">
    <source>
        <dbReference type="SAM" id="Phobius"/>
    </source>
</evidence>
<evidence type="ECO:0000313" key="8">
    <source>
        <dbReference type="Proteomes" id="UP000230776"/>
    </source>
</evidence>
<proteinExistence type="predicted"/>
<keyword evidence="2 5" id="KW-0812">Transmembrane</keyword>
<gene>
    <name evidence="7" type="ORF">COT88_02320</name>
</gene>
<evidence type="ECO:0000256" key="3">
    <source>
        <dbReference type="ARBA" id="ARBA00022989"/>
    </source>
</evidence>
<dbReference type="InterPro" id="IPR004837">
    <property type="entry name" value="NaCa_Exmemb"/>
</dbReference>
<keyword evidence="3 5" id="KW-1133">Transmembrane helix</keyword>
<sequence>MSLALDISLLILLFAALAIVSNLVVERVKYIASILRVRLFVFGILLGFVTTLPELALGISTIMDDVPSISLGNLIGGPIVMIGLILGSSLFFGRKIGTDGSLKTLLPIALVVFLPILLGLDSRYSLLDGALMIFSYAALLAYLYKANHFDHHPQIKIPKKNRIASSIFISIIGTVGIIVFSNWIVEITLDFLEYVTLGRLAIGLMVFSIGTNLPEISISLISWRKKSSELSLSHLLSSAFTNTLVLGILASTSPIVFVISKTYWVTGFFLMLILGLLLYFYHSEKKMDRREGGVLLLTYVLFMSVVIYLSISV</sequence>
<name>A0A2H0VGT8_9BACT</name>
<dbReference type="EMBL" id="PFAG01000022">
    <property type="protein sequence ID" value="PIR98325.1"/>
    <property type="molecule type" value="Genomic_DNA"/>
</dbReference>
<comment type="subcellular location">
    <subcellularLocation>
        <location evidence="1">Membrane</location>
        <topology evidence="1">Multi-pass membrane protein</topology>
    </subcellularLocation>
</comment>
<evidence type="ECO:0000256" key="1">
    <source>
        <dbReference type="ARBA" id="ARBA00004141"/>
    </source>
</evidence>
<feature type="domain" description="Sodium/calcium exchanger membrane region" evidence="6">
    <location>
        <begin position="166"/>
        <end position="307"/>
    </location>
</feature>
<comment type="caution">
    <text evidence="7">The sequence shown here is derived from an EMBL/GenBank/DDBJ whole genome shotgun (WGS) entry which is preliminary data.</text>
</comment>
<feature type="transmembrane region" description="Helical" evidence="5">
    <location>
        <begin position="6"/>
        <end position="25"/>
    </location>
</feature>
<dbReference type="Pfam" id="PF01699">
    <property type="entry name" value="Na_Ca_ex"/>
    <property type="match status" value="2"/>
</dbReference>
<feature type="domain" description="Sodium/calcium exchanger membrane region" evidence="6">
    <location>
        <begin position="8"/>
        <end position="144"/>
    </location>
</feature>
<feature type="transmembrane region" description="Helical" evidence="5">
    <location>
        <begin position="293"/>
        <end position="311"/>
    </location>
</feature>
<dbReference type="AlphaFoldDB" id="A0A2H0VGT8"/>
<reference evidence="8" key="1">
    <citation type="submission" date="2017-09" db="EMBL/GenBank/DDBJ databases">
        <title>Depth-based differentiation of microbial function through sediment-hosted aquifers and enrichment of novel symbionts in the deep terrestrial subsurface.</title>
        <authorList>
            <person name="Probst A.J."/>
            <person name="Ladd B."/>
            <person name="Jarett J.K."/>
            <person name="Geller-Mcgrath D.E."/>
            <person name="Sieber C.M.K."/>
            <person name="Emerson J.B."/>
            <person name="Anantharaman K."/>
            <person name="Thomas B.C."/>
            <person name="Malmstrom R."/>
            <person name="Stieglmeier M."/>
            <person name="Klingl A."/>
            <person name="Woyke T."/>
            <person name="Ryan C.M."/>
            <person name="Banfield J.F."/>
        </authorList>
    </citation>
    <scope>NUCLEOTIDE SEQUENCE [LARGE SCALE GENOMIC DNA]</scope>
</reference>
<accession>A0A2H0VGT8</accession>
<dbReference type="GO" id="GO:0016020">
    <property type="term" value="C:membrane"/>
    <property type="evidence" value="ECO:0007669"/>
    <property type="project" value="UniProtKB-SubCell"/>
</dbReference>
<keyword evidence="4 5" id="KW-0472">Membrane</keyword>
<evidence type="ECO:0000256" key="4">
    <source>
        <dbReference type="ARBA" id="ARBA00023136"/>
    </source>
</evidence>
<dbReference type="Proteomes" id="UP000230776">
    <property type="component" value="Unassembled WGS sequence"/>
</dbReference>
<evidence type="ECO:0000259" key="6">
    <source>
        <dbReference type="Pfam" id="PF01699"/>
    </source>
</evidence>
<evidence type="ECO:0000256" key="2">
    <source>
        <dbReference type="ARBA" id="ARBA00022692"/>
    </source>
</evidence>
<feature type="transmembrane region" description="Helical" evidence="5">
    <location>
        <begin position="165"/>
        <end position="185"/>
    </location>
</feature>
<feature type="transmembrane region" description="Helical" evidence="5">
    <location>
        <begin position="71"/>
        <end position="92"/>
    </location>
</feature>